<evidence type="ECO:0000256" key="8">
    <source>
        <dbReference type="ARBA" id="ARBA00023136"/>
    </source>
</evidence>
<dbReference type="InterPro" id="IPR037654">
    <property type="entry name" value="Big1"/>
</dbReference>
<feature type="chain" id="PRO_5002059657" description="Protein BIG1" evidence="11">
    <location>
        <begin position="26"/>
        <end position="290"/>
    </location>
</feature>
<protein>
    <recommendedName>
        <fullName evidence="3">Protein BIG1</fullName>
    </recommendedName>
</protein>
<sequence>MMKPGSNMLLFSIALVAINIRSALAFRDTSPFVLLSNNPSSESTRQFSTDQLQSRTQVLETSKSYLSGCPSDLYYILTHPFVPVKELSNNASYLSQALKNNEFPTKILIREAVQLKADDGERIATYLEENCRSKRATGWMFNDIKAQKELDSSLVISEILDEEFKESHTSIFENVLSSNTGELKYTIILLTTPPKFSDSQIHRNEKPMNTASHLELKRHIKTHKRKISKEADVRPLFEKYQFFSQGIFIGIFVTIILLSILSVGISAISGLEVSYGAFEKEQGPTISKKS</sequence>
<evidence type="ECO:0000259" key="12">
    <source>
        <dbReference type="Pfam" id="PF20520"/>
    </source>
</evidence>
<evidence type="ECO:0000256" key="7">
    <source>
        <dbReference type="ARBA" id="ARBA00022989"/>
    </source>
</evidence>
<evidence type="ECO:0000256" key="2">
    <source>
        <dbReference type="ARBA" id="ARBA00008203"/>
    </source>
</evidence>
<comment type="subcellular location">
    <subcellularLocation>
        <location evidence="1">Endoplasmic reticulum membrane</location>
        <topology evidence="1">Single-pass type I membrane protein</topology>
    </subcellularLocation>
</comment>
<keyword evidence="6" id="KW-0256">Endoplasmic reticulum</keyword>
<evidence type="ECO:0000256" key="3">
    <source>
        <dbReference type="ARBA" id="ARBA00022089"/>
    </source>
</evidence>
<proteinExistence type="inferred from homology"/>
<dbReference type="PANTHER" id="PTHR28285">
    <property type="entry name" value="PROTEIN BIG1"/>
    <property type="match status" value="1"/>
</dbReference>
<evidence type="ECO:0000256" key="6">
    <source>
        <dbReference type="ARBA" id="ARBA00022824"/>
    </source>
</evidence>
<dbReference type="HOGENOM" id="CLU_062461_0_0_1"/>
<evidence type="ECO:0000256" key="11">
    <source>
        <dbReference type="SAM" id="SignalP"/>
    </source>
</evidence>
<dbReference type="PANTHER" id="PTHR28285:SF1">
    <property type="entry name" value="PROTEIN BIG1"/>
    <property type="match status" value="1"/>
</dbReference>
<dbReference type="InterPro" id="IPR046756">
    <property type="entry name" value="VAS1/VOA1_TM"/>
</dbReference>
<evidence type="ECO:0000256" key="1">
    <source>
        <dbReference type="ARBA" id="ARBA00004115"/>
    </source>
</evidence>
<keyword evidence="14" id="KW-1185">Reference proteome</keyword>
<evidence type="ECO:0000313" key="14">
    <source>
        <dbReference type="Proteomes" id="UP000030854"/>
    </source>
</evidence>
<feature type="domain" description="V-type proton ATPase subunit S1/VOA1 transmembrane" evidence="12">
    <location>
        <begin position="241"/>
        <end position="280"/>
    </location>
</feature>
<dbReference type="EMBL" id="JNVN01000082">
    <property type="protein sequence ID" value="KHJ36301.1"/>
    <property type="molecule type" value="Genomic_DNA"/>
</dbReference>
<dbReference type="GO" id="GO:0006078">
    <property type="term" value="P:(1-&gt;6)-beta-D-glucan biosynthetic process"/>
    <property type="evidence" value="ECO:0007669"/>
    <property type="project" value="TreeGrafter"/>
</dbReference>
<evidence type="ECO:0000256" key="5">
    <source>
        <dbReference type="ARBA" id="ARBA00022729"/>
    </source>
</evidence>
<dbReference type="GO" id="GO:0009272">
    <property type="term" value="P:fungal-type cell wall biogenesis"/>
    <property type="evidence" value="ECO:0007669"/>
    <property type="project" value="TreeGrafter"/>
</dbReference>
<gene>
    <name evidence="13" type="ORF">EV44_g0346</name>
</gene>
<organism evidence="13 14">
    <name type="scientific">Uncinula necator</name>
    <name type="common">Grape powdery mildew</name>
    <dbReference type="NCBI Taxonomy" id="52586"/>
    <lineage>
        <taxon>Eukaryota</taxon>
        <taxon>Fungi</taxon>
        <taxon>Dikarya</taxon>
        <taxon>Ascomycota</taxon>
        <taxon>Pezizomycotina</taxon>
        <taxon>Leotiomycetes</taxon>
        <taxon>Erysiphales</taxon>
        <taxon>Erysiphaceae</taxon>
        <taxon>Erysiphe</taxon>
    </lineage>
</organism>
<dbReference type="GO" id="GO:0005789">
    <property type="term" value="C:endoplasmic reticulum membrane"/>
    <property type="evidence" value="ECO:0007669"/>
    <property type="project" value="UniProtKB-SubCell"/>
</dbReference>
<comment type="caution">
    <text evidence="13">The sequence shown here is derived from an EMBL/GenBank/DDBJ whole genome shotgun (WGS) entry which is preliminary data.</text>
</comment>
<keyword evidence="5 11" id="KW-0732">Signal</keyword>
<name>A0A0B1PHP7_UNCNE</name>
<evidence type="ECO:0000313" key="13">
    <source>
        <dbReference type="EMBL" id="KHJ36301.1"/>
    </source>
</evidence>
<evidence type="ECO:0000256" key="4">
    <source>
        <dbReference type="ARBA" id="ARBA00022692"/>
    </source>
</evidence>
<evidence type="ECO:0000256" key="10">
    <source>
        <dbReference type="SAM" id="Phobius"/>
    </source>
</evidence>
<comment type="similarity">
    <text evidence="2">Belongs to the BIG1 family.</text>
</comment>
<dbReference type="STRING" id="52586.A0A0B1PHP7"/>
<accession>A0A0B1PHP7</accession>
<keyword evidence="7 10" id="KW-1133">Transmembrane helix</keyword>
<keyword evidence="4 10" id="KW-0812">Transmembrane</keyword>
<dbReference type="GO" id="GO:0071555">
    <property type="term" value="P:cell wall organization"/>
    <property type="evidence" value="ECO:0007669"/>
    <property type="project" value="UniProtKB-KW"/>
</dbReference>
<feature type="signal peptide" evidence="11">
    <location>
        <begin position="1"/>
        <end position="25"/>
    </location>
</feature>
<dbReference type="OMA" id="YFTPGIF"/>
<reference evidence="13 14" key="1">
    <citation type="journal article" date="2014" name="BMC Genomics">
        <title>Adaptive genomic structural variation in the grape powdery mildew pathogen, Erysiphe necator.</title>
        <authorList>
            <person name="Jones L."/>
            <person name="Riaz S."/>
            <person name="Morales-Cruz A."/>
            <person name="Amrine K.C."/>
            <person name="McGuire B."/>
            <person name="Gubler W.D."/>
            <person name="Walker M.A."/>
            <person name="Cantu D."/>
        </authorList>
    </citation>
    <scope>NUCLEOTIDE SEQUENCE [LARGE SCALE GENOMIC DNA]</scope>
    <source>
        <strain evidence="14">c</strain>
    </source>
</reference>
<keyword evidence="9" id="KW-0961">Cell wall biogenesis/degradation</keyword>
<dbReference type="AlphaFoldDB" id="A0A0B1PHP7"/>
<dbReference type="Proteomes" id="UP000030854">
    <property type="component" value="Unassembled WGS sequence"/>
</dbReference>
<dbReference type="Pfam" id="PF20520">
    <property type="entry name" value="Ac45-VOA1_TM"/>
    <property type="match status" value="1"/>
</dbReference>
<evidence type="ECO:0000256" key="9">
    <source>
        <dbReference type="ARBA" id="ARBA00023316"/>
    </source>
</evidence>
<feature type="transmembrane region" description="Helical" evidence="10">
    <location>
        <begin position="247"/>
        <end position="271"/>
    </location>
</feature>
<keyword evidence="8 10" id="KW-0472">Membrane</keyword>